<dbReference type="GO" id="GO:0016020">
    <property type="term" value="C:membrane"/>
    <property type="evidence" value="ECO:0007669"/>
    <property type="project" value="UniProtKB-SubCell"/>
</dbReference>
<reference evidence="14" key="1">
    <citation type="submission" date="2016-11" db="UniProtKB">
        <authorList>
            <consortium name="WormBaseParasite"/>
        </authorList>
    </citation>
    <scope>IDENTIFICATION</scope>
</reference>
<keyword evidence="8" id="KW-0547">Nucleotide-binding</keyword>
<dbReference type="Pfam" id="PF02434">
    <property type="entry name" value="Fringe"/>
    <property type="match status" value="1"/>
</dbReference>
<evidence type="ECO:0000256" key="9">
    <source>
        <dbReference type="ARBA" id="ARBA00022968"/>
    </source>
</evidence>
<protein>
    <recommendedName>
        <fullName evidence="4">N-acetylgalactosaminide beta-1,3-galactosyltransferase</fullName>
        <ecNumber evidence="4">2.4.1.122</ecNumber>
    </recommendedName>
</protein>
<dbReference type="Gene3D" id="3.90.550.50">
    <property type="match status" value="1"/>
</dbReference>
<dbReference type="PANTHER" id="PTHR23033">
    <property type="entry name" value="BETA1,3-GALACTOSYLTRANSFERASE"/>
    <property type="match status" value="1"/>
</dbReference>
<dbReference type="GO" id="GO:0000166">
    <property type="term" value="F:nucleotide binding"/>
    <property type="evidence" value="ECO:0007669"/>
    <property type="project" value="UniProtKB-KW"/>
</dbReference>
<evidence type="ECO:0000256" key="3">
    <source>
        <dbReference type="ARBA" id="ARBA00006462"/>
    </source>
</evidence>
<keyword evidence="10" id="KW-1133">Transmembrane helix</keyword>
<comment type="subcellular location">
    <subcellularLocation>
        <location evidence="1">Membrane</location>
        <topology evidence="1">Single-pass type II membrane protein</topology>
    </subcellularLocation>
</comment>
<evidence type="ECO:0000256" key="8">
    <source>
        <dbReference type="ARBA" id="ARBA00022741"/>
    </source>
</evidence>
<keyword evidence="9" id="KW-0735">Signal-anchor</keyword>
<sequence length="233" mass="27774">MPSHISHIVFSDLATRDHSWEKIRKVFKHAYENLHEKFDWYLRADDDAYIVMENLEKFVGQYDSSKPYLFGYRWNFYVKRGFADGGAYVISREALRQFYNEMRYNQTLCPEIHRAEEDQELAKCLSKIGVYPSKSTDAYGRQMFHHFHPLELESSFLFQFIAKYSFEKFEPFPHHYSRDTISMHHLSPFEMRMYHYLLYGVKYHNRTPTQPAPVVSDGNWAPLTTSGEIVKPQ</sequence>
<dbReference type="AlphaFoldDB" id="A0A1I7YHH2"/>
<keyword evidence="5" id="KW-0328">Glycosyltransferase</keyword>
<dbReference type="InterPro" id="IPR026050">
    <property type="entry name" value="C1GALT1/C1GALT1_chp1"/>
</dbReference>
<name>A0A1I7YHH2_9BILA</name>
<evidence type="ECO:0000313" key="13">
    <source>
        <dbReference type="Proteomes" id="UP000095287"/>
    </source>
</evidence>
<organism evidence="13 14">
    <name type="scientific">Steinernema glaseri</name>
    <dbReference type="NCBI Taxonomy" id="37863"/>
    <lineage>
        <taxon>Eukaryota</taxon>
        <taxon>Metazoa</taxon>
        <taxon>Ecdysozoa</taxon>
        <taxon>Nematoda</taxon>
        <taxon>Chromadorea</taxon>
        <taxon>Rhabditida</taxon>
        <taxon>Tylenchina</taxon>
        <taxon>Panagrolaimomorpha</taxon>
        <taxon>Strongyloidoidea</taxon>
        <taxon>Steinernematidae</taxon>
        <taxon>Steinernema</taxon>
    </lineage>
</organism>
<comment type="similarity">
    <text evidence="3">Belongs to the glycosyltransferase 31 family. Beta3-Gal-T subfamily.</text>
</comment>
<dbReference type="EC" id="2.4.1.122" evidence="4"/>
<evidence type="ECO:0000256" key="6">
    <source>
        <dbReference type="ARBA" id="ARBA00022679"/>
    </source>
</evidence>
<evidence type="ECO:0000256" key="10">
    <source>
        <dbReference type="ARBA" id="ARBA00022989"/>
    </source>
</evidence>
<keyword evidence="13" id="KW-1185">Reference proteome</keyword>
<evidence type="ECO:0000256" key="7">
    <source>
        <dbReference type="ARBA" id="ARBA00022692"/>
    </source>
</evidence>
<evidence type="ECO:0000256" key="1">
    <source>
        <dbReference type="ARBA" id="ARBA00004606"/>
    </source>
</evidence>
<dbReference type="GO" id="GO:0016263">
    <property type="term" value="F:glycoprotein-N-acetylgalactosamine 3-beta-galactosyltransferase activity"/>
    <property type="evidence" value="ECO:0007669"/>
    <property type="project" value="UniProtKB-EC"/>
</dbReference>
<keyword evidence="6" id="KW-0808">Transferase</keyword>
<evidence type="ECO:0000256" key="4">
    <source>
        <dbReference type="ARBA" id="ARBA00012557"/>
    </source>
</evidence>
<evidence type="ECO:0000256" key="11">
    <source>
        <dbReference type="ARBA" id="ARBA00023136"/>
    </source>
</evidence>
<comment type="pathway">
    <text evidence="2">Protein modification; protein glycosylation.</text>
</comment>
<proteinExistence type="inferred from homology"/>
<evidence type="ECO:0000313" key="14">
    <source>
        <dbReference type="WBParaSite" id="L893_g16421.t1"/>
    </source>
</evidence>
<evidence type="ECO:0000259" key="12">
    <source>
        <dbReference type="Pfam" id="PF02434"/>
    </source>
</evidence>
<evidence type="ECO:0000256" key="2">
    <source>
        <dbReference type="ARBA" id="ARBA00004922"/>
    </source>
</evidence>
<dbReference type="InterPro" id="IPR003378">
    <property type="entry name" value="Fringe-like_glycosylTrfase"/>
</dbReference>
<dbReference type="PANTHER" id="PTHR23033:SF12">
    <property type="entry name" value="GLYCOPROTEIN-N-ACETYLGALACTOSAMINE 3-BETA-GALACTOSYLTRANSFERASE 1-RELATED"/>
    <property type="match status" value="1"/>
</dbReference>
<keyword evidence="11" id="KW-0472">Membrane</keyword>
<evidence type="ECO:0000256" key="5">
    <source>
        <dbReference type="ARBA" id="ARBA00022676"/>
    </source>
</evidence>
<feature type="domain" description="Fringe-like glycosyltransferase" evidence="12">
    <location>
        <begin position="30"/>
        <end position="134"/>
    </location>
</feature>
<accession>A0A1I7YHH2</accession>
<dbReference type="Proteomes" id="UP000095287">
    <property type="component" value="Unplaced"/>
</dbReference>
<keyword evidence="7" id="KW-0812">Transmembrane</keyword>
<dbReference type="WBParaSite" id="L893_g16421.t1">
    <property type="protein sequence ID" value="L893_g16421.t1"/>
    <property type="gene ID" value="L893_g16421"/>
</dbReference>